<dbReference type="EMBL" id="JADFTS010000007">
    <property type="protein sequence ID" value="KAF9596447.1"/>
    <property type="molecule type" value="Genomic_DNA"/>
</dbReference>
<gene>
    <name evidence="2" type="ORF">IFM89_011276</name>
</gene>
<dbReference type="GO" id="GO:0043565">
    <property type="term" value="F:sequence-specific DNA binding"/>
    <property type="evidence" value="ECO:0007669"/>
    <property type="project" value="InterPro"/>
</dbReference>
<proteinExistence type="predicted"/>
<dbReference type="PANTHER" id="PTHR46354">
    <property type="entry name" value="DOG1 DOMAIN-CONTAINING PROTEIN"/>
    <property type="match status" value="1"/>
</dbReference>
<name>A0A835HDU7_9MAGN</name>
<feature type="domain" description="DOG1" evidence="1">
    <location>
        <begin position="14"/>
        <end position="200"/>
    </location>
</feature>
<reference evidence="2 3" key="1">
    <citation type="submission" date="2020-10" db="EMBL/GenBank/DDBJ databases">
        <title>The Coptis chinensis genome and diversification of protoberbering-type alkaloids.</title>
        <authorList>
            <person name="Wang B."/>
            <person name="Shu S."/>
            <person name="Song C."/>
            <person name="Liu Y."/>
        </authorList>
    </citation>
    <scope>NUCLEOTIDE SEQUENCE [LARGE SCALE GENOMIC DNA]</scope>
    <source>
        <strain evidence="2">HL-2020</strain>
        <tissue evidence="2">Leaf</tissue>
    </source>
</reference>
<dbReference type="Pfam" id="PF14144">
    <property type="entry name" value="DOG1"/>
    <property type="match status" value="1"/>
</dbReference>
<protein>
    <recommendedName>
        <fullName evidence="1">DOG1 domain-containing protein</fullName>
    </recommendedName>
</protein>
<dbReference type="InterPro" id="IPR025422">
    <property type="entry name" value="TGA_domain"/>
</dbReference>
<accession>A0A835HDU7</accession>
<sequence>MPNQPHSNSNVSNEIAFENFFEVWLVRQQYYLDQLLPFLSSQSNREKELQTLVGQVLAHYQHYYEAKSRSASENVFLIFSPPWFSTFERSFLWIAGFKPGLAFRIVDRSVGGPLWMEIVRRMERPVVDGQIATITNEVEQVVQSLSERLRGLVINADFLRTATARELVDILSPLQAARFLIAFAQLQLKIRAWGLQRDAERRVR</sequence>
<comment type="caution">
    <text evidence="2">The sequence shown here is derived from an EMBL/GenBank/DDBJ whole genome shotgun (WGS) entry which is preliminary data.</text>
</comment>
<evidence type="ECO:0000313" key="3">
    <source>
        <dbReference type="Proteomes" id="UP000631114"/>
    </source>
</evidence>
<dbReference type="GO" id="GO:0006351">
    <property type="term" value="P:DNA-templated transcription"/>
    <property type="evidence" value="ECO:0007669"/>
    <property type="project" value="InterPro"/>
</dbReference>
<dbReference type="AlphaFoldDB" id="A0A835HDU7"/>
<dbReference type="InterPro" id="IPR051886">
    <property type="entry name" value="Seed_Dev/Stress_Resp_Reg"/>
</dbReference>
<evidence type="ECO:0000259" key="1">
    <source>
        <dbReference type="PROSITE" id="PS51806"/>
    </source>
</evidence>
<dbReference type="OrthoDB" id="781635at2759"/>
<dbReference type="Proteomes" id="UP000631114">
    <property type="component" value="Unassembled WGS sequence"/>
</dbReference>
<organism evidence="2 3">
    <name type="scientific">Coptis chinensis</name>
    <dbReference type="NCBI Taxonomy" id="261450"/>
    <lineage>
        <taxon>Eukaryota</taxon>
        <taxon>Viridiplantae</taxon>
        <taxon>Streptophyta</taxon>
        <taxon>Embryophyta</taxon>
        <taxon>Tracheophyta</taxon>
        <taxon>Spermatophyta</taxon>
        <taxon>Magnoliopsida</taxon>
        <taxon>Ranunculales</taxon>
        <taxon>Ranunculaceae</taxon>
        <taxon>Coptidoideae</taxon>
        <taxon>Coptis</taxon>
    </lineage>
</organism>
<keyword evidence="3" id="KW-1185">Reference proteome</keyword>
<dbReference type="PROSITE" id="PS51806">
    <property type="entry name" value="DOG1"/>
    <property type="match status" value="1"/>
</dbReference>
<evidence type="ECO:0000313" key="2">
    <source>
        <dbReference type="EMBL" id="KAF9596447.1"/>
    </source>
</evidence>
<dbReference type="PANTHER" id="PTHR46354:SF13">
    <property type="entry name" value="PROTEIN DOG1-LIKE 4"/>
    <property type="match status" value="1"/>
</dbReference>